<evidence type="ECO:0000313" key="2">
    <source>
        <dbReference type="Proteomes" id="UP001266305"/>
    </source>
</evidence>
<comment type="caution">
    <text evidence="1">The sequence shown here is derived from an EMBL/GenBank/DDBJ whole genome shotgun (WGS) entry which is preliminary data.</text>
</comment>
<gene>
    <name evidence="1" type="ORF">P7K49_001897</name>
</gene>
<sequence length="52" mass="6195">MDKIYAHERPERHATVRGDCAKAAETLPFSRLKEQQCFRNFHIPEEESFFAR</sequence>
<feature type="non-terminal residue" evidence="1">
    <location>
        <position position="52"/>
    </location>
</feature>
<keyword evidence="2" id="KW-1185">Reference proteome</keyword>
<protein>
    <submittedName>
        <fullName evidence="1">Uncharacterized protein</fullName>
    </submittedName>
</protein>
<dbReference type="Proteomes" id="UP001266305">
    <property type="component" value="Unassembled WGS sequence"/>
</dbReference>
<accession>A0ABQ9WFT7</accession>
<proteinExistence type="predicted"/>
<reference evidence="1 2" key="1">
    <citation type="submission" date="2023-05" db="EMBL/GenBank/DDBJ databases">
        <title>B98-5 Cell Line De Novo Hybrid Assembly: An Optical Mapping Approach.</title>
        <authorList>
            <person name="Kananen K."/>
            <person name="Auerbach J.A."/>
            <person name="Kautto E."/>
            <person name="Blachly J.S."/>
        </authorList>
    </citation>
    <scope>NUCLEOTIDE SEQUENCE [LARGE SCALE GENOMIC DNA]</scope>
    <source>
        <strain evidence="1">B95-8</strain>
        <tissue evidence="1">Cell line</tissue>
    </source>
</reference>
<dbReference type="EMBL" id="JASSZA010000001">
    <property type="protein sequence ID" value="KAK2120511.1"/>
    <property type="molecule type" value="Genomic_DNA"/>
</dbReference>
<evidence type="ECO:0000313" key="1">
    <source>
        <dbReference type="EMBL" id="KAK2120511.1"/>
    </source>
</evidence>
<name>A0ABQ9WFT7_SAGOE</name>
<organism evidence="1 2">
    <name type="scientific">Saguinus oedipus</name>
    <name type="common">Cotton-top tamarin</name>
    <name type="synonym">Oedipomidas oedipus</name>
    <dbReference type="NCBI Taxonomy" id="9490"/>
    <lineage>
        <taxon>Eukaryota</taxon>
        <taxon>Metazoa</taxon>
        <taxon>Chordata</taxon>
        <taxon>Craniata</taxon>
        <taxon>Vertebrata</taxon>
        <taxon>Euteleostomi</taxon>
        <taxon>Mammalia</taxon>
        <taxon>Eutheria</taxon>
        <taxon>Euarchontoglires</taxon>
        <taxon>Primates</taxon>
        <taxon>Haplorrhini</taxon>
        <taxon>Platyrrhini</taxon>
        <taxon>Cebidae</taxon>
        <taxon>Callitrichinae</taxon>
        <taxon>Saguinus</taxon>
    </lineage>
</organism>